<comment type="caution">
    <text evidence="1">The sequence shown here is derived from an EMBL/GenBank/DDBJ whole genome shotgun (WGS) entry which is preliminary data.</text>
</comment>
<proteinExistence type="predicted"/>
<protein>
    <submittedName>
        <fullName evidence="1">Uncharacterized protein</fullName>
    </submittedName>
</protein>
<dbReference type="EMBL" id="PQFF01000125">
    <property type="protein sequence ID" value="RHZ80610.1"/>
    <property type="molecule type" value="Genomic_DNA"/>
</dbReference>
<organism evidence="1 2">
    <name type="scientific">Diversispora epigaea</name>
    <dbReference type="NCBI Taxonomy" id="1348612"/>
    <lineage>
        <taxon>Eukaryota</taxon>
        <taxon>Fungi</taxon>
        <taxon>Fungi incertae sedis</taxon>
        <taxon>Mucoromycota</taxon>
        <taxon>Glomeromycotina</taxon>
        <taxon>Glomeromycetes</taxon>
        <taxon>Diversisporales</taxon>
        <taxon>Diversisporaceae</taxon>
        <taxon>Diversispora</taxon>
    </lineage>
</organism>
<keyword evidence="2" id="KW-1185">Reference proteome</keyword>
<reference evidence="1 2" key="1">
    <citation type="submission" date="2018-08" db="EMBL/GenBank/DDBJ databases">
        <title>Genome and evolution of the arbuscular mycorrhizal fungus Diversispora epigaea (formerly Glomus versiforme) and its bacterial endosymbionts.</title>
        <authorList>
            <person name="Sun X."/>
            <person name="Fei Z."/>
            <person name="Harrison M."/>
        </authorList>
    </citation>
    <scope>NUCLEOTIDE SEQUENCE [LARGE SCALE GENOMIC DNA]</scope>
    <source>
        <strain evidence="1 2">IT104</strain>
    </source>
</reference>
<name>A0A397J752_9GLOM</name>
<dbReference type="AlphaFoldDB" id="A0A397J752"/>
<evidence type="ECO:0000313" key="1">
    <source>
        <dbReference type="EMBL" id="RHZ80610.1"/>
    </source>
</evidence>
<sequence length="109" mass="12796">MVRTDCLESWQKNCTFLTSEKREDLTITHHSINRKARDQATNLYNNAERLSIQRSYGNRSVESFDIFWRLVYTKEDASSTTPLGASEEWFTLTIDHIRVLISFIPNPRI</sequence>
<dbReference type="Proteomes" id="UP000266861">
    <property type="component" value="Unassembled WGS sequence"/>
</dbReference>
<gene>
    <name evidence="1" type="ORF">Glove_134g204</name>
</gene>
<accession>A0A397J752</accession>
<evidence type="ECO:0000313" key="2">
    <source>
        <dbReference type="Proteomes" id="UP000266861"/>
    </source>
</evidence>